<comment type="caution">
    <text evidence="1">The sequence shown here is derived from an EMBL/GenBank/DDBJ whole genome shotgun (WGS) entry which is preliminary data.</text>
</comment>
<dbReference type="EMBL" id="BTRK01000006">
    <property type="protein sequence ID" value="GMR61572.1"/>
    <property type="molecule type" value="Genomic_DNA"/>
</dbReference>
<evidence type="ECO:0000313" key="1">
    <source>
        <dbReference type="EMBL" id="GMR61572.1"/>
    </source>
</evidence>
<sequence>NLTVQNNGIHCGTATCPNGTNYVEMDAAGNVIKTINTTGLTCTSSGSWKTSSGEREFPASTVRASHFHSCS</sequence>
<feature type="non-terminal residue" evidence="1">
    <location>
        <position position="1"/>
    </location>
</feature>
<organism evidence="1 2">
    <name type="scientific">Pristionchus mayeri</name>
    <dbReference type="NCBI Taxonomy" id="1317129"/>
    <lineage>
        <taxon>Eukaryota</taxon>
        <taxon>Metazoa</taxon>
        <taxon>Ecdysozoa</taxon>
        <taxon>Nematoda</taxon>
        <taxon>Chromadorea</taxon>
        <taxon>Rhabditida</taxon>
        <taxon>Rhabditina</taxon>
        <taxon>Diplogasteromorpha</taxon>
        <taxon>Diplogasteroidea</taxon>
        <taxon>Neodiplogasteridae</taxon>
        <taxon>Pristionchus</taxon>
    </lineage>
</organism>
<evidence type="ECO:0000313" key="2">
    <source>
        <dbReference type="Proteomes" id="UP001328107"/>
    </source>
</evidence>
<name>A0AAN5ICU8_9BILA</name>
<reference evidence="2" key="1">
    <citation type="submission" date="2022-10" db="EMBL/GenBank/DDBJ databases">
        <title>Genome assembly of Pristionchus species.</title>
        <authorList>
            <person name="Yoshida K."/>
            <person name="Sommer R.J."/>
        </authorList>
    </citation>
    <scope>NUCLEOTIDE SEQUENCE [LARGE SCALE GENOMIC DNA]</scope>
    <source>
        <strain evidence="2">RS5460</strain>
    </source>
</reference>
<keyword evidence="2" id="KW-1185">Reference proteome</keyword>
<gene>
    <name evidence="1" type="ORF">PMAYCL1PPCAC_31767</name>
</gene>
<dbReference type="Proteomes" id="UP001328107">
    <property type="component" value="Unassembled WGS sequence"/>
</dbReference>
<protein>
    <submittedName>
        <fullName evidence="1">Uncharacterized protein</fullName>
    </submittedName>
</protein>
<proteinExistence type="predicted"/>
<dbReference type="AlphaFoldDB" id="A0AAN5ICU8"/>
<accession>A0AAN5ICU8</accession>